<protein>
    <recommendedName>
        <fullName evidence="4">Coenzyme PQQ synthesis protein F</fullName>
    </recommendedName>
    <alternativeName>
        <fullName evidence="12">Pyrroloquinoline quinone biosynthesis protein F</fullName>
    </alternativeName>
</protein>
<keyword evidence="17" id="KW-1185">Reference proteome</keyword>
<evidence type="ECO:0000259" key="13">
    <source>
        <dbReference type="Pfam" id="PF00675"/>
    </source>
</evidence>
<keyword evidence="5" id="KW-0645">Protease</keyword>
<feature type="domain" description="Coenzyme PQQ synthesis protein F N-terminal lobe" evidence="14">
    <location>
        <begin position="269"/>
        <end position="374"/>
    </location>
</feature>
<evidence type="ECO:0000313" key="16">
    <source>
        <dbReference type="EMBL" id="SEQ31544.1"/>
    </source>
</evidence>
<evidence type="ECO:0000256" key="7">
    <source>
        <dbReference type="ARBA" id="ARBA00022801"/>
    </source>
</evidence>
<keyword evidence="10" id="KW-0482">Metalloprotease</keyword>
<dbReference type="InterPro" id="IPR011765">
    <property type="entry name" value="Pept_M16_N"/>
</dbReference>
<sequence length="812" mass="88594">MSEVIPAAVQPWRLRQADGARLCLLSQAGPYAALCVRVAAGSHDEPRAYPGLAHFLEHLLFLGGQRFAGEQRLMPFVQACGGQLNASTQARFTDYFFEVPVEHFAAALERLADMLATPLLDIDAQRREREVLHAEFIARSQDLDTLIDTALGQLLAGDHPAAAFLAGNRDTLPVEQARFQQALRGFYRRHYRRSQLTLTLVGPQPLAHLQQLAEGLLAALPGGRVRPPRAVAAMVPLRGQYLRMQVASGAPQQLFAWALTWPEALLPAACEQALEALRLALADPSPGGLLACLREVGLAQRLQLQVVYRYRQQTLLRLVVDLVQDSSAKRAQVRGVVHSWLSFFAGADWAPLLARVQQRQQYAELAGGALQRARQWQTWQALNLHPAAPLEAQAAEALQLLCAQVQSESRLIEGEIGSEPVAAWPTGGFPLQMVLQTPGPRLMFEHAWQLPGDNPLMAVTVALPALARPVALHWQPAPSADGLAVLYARRQDLDAPGRAAARDLLHSLQDACAEVGVQLRVSDEEGAQTLCLRGPAEPLGQLAVHVWARWLQVPQSIVGPAAVASAALPIRQLLARLDELIVPAPGRTHRIEGLGVGLTQQHQARLQALFGPPDDMPEPPAQVPRQALWREAHLPPGEHALVLFCPQPEPTATSEAAWRLLAQRLQPGYYQRMRSDLQLGYAVFCAYRQVAGVRGLLFAVQSPEVPPLQLIAHIETFMREATAVPLDALALAAQSSALQAQRRAQVQTLDGFAEQHWLDLLAGLQPSHADAVDQALLALTPDNLLAAQQALRTGPWRVLASAPGPVHWRQSS</sequence>
<keyword evidence="6" id="KW-0479">Metal-binding</keyword>
<proteinExistence type="inferred from homology"/>
<evidence type="ECO:0000259" key="15">
    <source>
        <dbReference type="Pfam" id="PF22456"/>
    </source>
</evidence>
<dbReference type="Pfam" id="PF22454">
    <property type="entry name" value="PQQ_syn_pqqF_N_2"/>
    <property type="match status" value="1"/>
</dbReference>
<keyword evidence="7" id="KW-0378">Hydrolase</keyword>
<organism evidence="16 17">
    <name type="scientific">Pseudomonas cuatrocienegasensis</name>
    <dbReference type="NCBI Taxonomy" id="543360"/>
    <lineage>
        <taxon>Bacteria</taxon>
        <taxon>Pseudomonadati</taxon>
        <taxon>Pseudomonadota</taxon>
        <taxon>Gammaproteobacteria</taxon>
        <taxon>Pseudomonadales</taxon>
        <taxon>Pseudomonadaceae</taxon>
        <taxon>Pseudomonas</taxon>
    </lineage>
</organism>
<reference evidence="16 17" key="1">
    <citation type="submission" date="2016-10" db="EMBL/GenBank/DDBJ databases">
        <authorList>
            <person name="Varghese N."/>
            <person name="Submissions S."/>
        </authorList>
    </citation>
    <scope>NUCLEOTIDE SEQUENCE [LARGE SCALE GENOMIC DNA]</scope>
    <source>
        <strain evidence="16 17">CIP 109853</strain>
    </source>
</reference>
<accession>A0ABY1B9P8</accession>
<evidence type="ECO:0000256" key="9">
    <source>
        <dbReference type="ARBA" id="ARBA00022905"/>
    </source>
</evidence>
<dbReference type="Pfam" id="PF00675">
    <property type="entry name" value="Peptidase_M16"/>
    <property type="match status" value="1"/>
</dbReference>
<dbReference type="NCBIfam" id="TIGR02110">
    <property type="entry name" value="PQQ_syn_pqqF"/>
    <property type="match status" value="1"/>
</dbReference>
<feature type="domain" description="Peptidase M16 N-terminal" evidence="13">
    <location>
        <begin position="30"/>
        <end position="143"/>
    </location>
</feature>
<dbReference type="InterPro" id="IPR011249">
    <property type="entry name" value="Metalloenz_LuxS/M16"/>
</dbReference>
<dbReference type="Gene3D" id="3.30.830.10">
    <property type="entry name" value="Metalloenzyme, LuxS/M16 peptidase-like"/>
    <property type="match status" value="2"/>
</dbReference>
<dbReference type="InterPro" id="IPR011844">
    <property type="entry name" value="PQQ_synth_PqqF"/>
</dbReference>
<evidence type="ECO:0000256" key="3">
    <source>
        <dbReference type="ARBA" id="ARBA00007261"/>
    </source>
</evidence>
<evidence type="ECO:0000256" key="11">
    <source>
        <dbReference type="ARBA" id="ARBA00024932"/>
    </source>
</evidence>
<dbReference type="InterPro" id="IPR054734">
    <property type="entry name" value="PqqF-like_C_4"/>
</dbReference>
<evidence type="ECO:0000256" key="8">
    <source>
        <dbReference type="ARBA" id="ARBA00022833"/>
    </source>
</evidence>
<evidence type="ECO:0000256" key="4">
    <source>
        <dbReference type="ARBA" id="ARBA00015088"/>
    </source>
</evidence>
<evidence type="ECO:0000256" key="10">
    <source>
        <dbReference type="ARBA" id="ARBA00023049"/>
    </source>
</evidence>
<feature type="domain" description="Coenzyme PQQ synthesis protein F-like C-terminal lobe" evidence="15">
    <location>
        <begin position="660"/>
        <end position="757"/>
    </location>
</feature>
<dbReference type="PANTHER" id="PTHR43690">
    <property type="entry name" value="NARDILYSIN"/>
    <property type="match status" value="1"/>
</dbReference>
<dbReference type="SUPFAM" id="SSF63411">
    <property type="entry name" value="LuxS/MPP-like metallohydrolase"/>
    <property type="match status" value="2"/>
</dbReference>
<evidence type="ECO:0000256" key="1">
    <source>
        <dbReference type="ARBA" id="ARBA00001947"/>
    </source>
</evidence>
<evidence type="ECO:0000256" key="6">
    <source>
        <dbReference type="ARBA" id="ARBA00022723"/>
    </source>
</evidence>
<evidence type="ECO:0000256" key="5">
    <source>
        <dbReference type="ARBA" id="ARBA00022670"/>
    </source>
</evidence>
<keyword evidence="8" id="KW-0862">Zinc</keyword>
<dbReference type="EMBL" id="FOFP01000005">
    <property type="protein sequence ID" value="SEQ31544.1"/>
    <property type="molecule type" value="Genomic_DNA"/>
</dbReference>
<evidence type="ECO:0000256" key="12">
    <source>
        <dbReference type="ARBA" id="ARBA00030977"/>
    </source>
</evidence>
<dbReference type="InterPro" id="IPR050626">
    <property type="entry name" value="Peptidase_M16"/>
</dbReference>
<comment type="caution">
    <text evidence="16">The sequence shown here is derived from an EMBL/GenBank/DDBJ whole genome shotgun (WGS) entry which is preliminary data.</text>
</comment>
<comment type="function">
    <text evidence="11">Required for coenzyme pyrroloquinoline quinone (PQQ) biosynthesis. It is thought that this protein is a protease that cleaves peptides bond in a small peptide (gene pqqA), providing the glutamate and tyrosine residues which are necessary for the synthesis of PQQ.</text>
</comment>
<comment type="pathway">
    <text evidence="2">Cofactor biosynthesis; pyrroloquinoline quinone biosynthesis.</text>
</comment>
<dbReference type="Proteomes" id="UP000198512">
    <property type="component" value="Unassembled WGS sequence"/>
</dbReference>
<evidence type="ECO:0000259" key="14">
    <source>
        <dbReference type="Pfam" id="PF22454"/>
    </source>
</evidence>
<keyword evidence="9" id="KW-0884">PQQ biosynthesis</keyword>
<dbReference type="PANTHER" id="PTHR43690:SF18">
    <property type="entry name" value="INSULIN-DEGRADING ENZYME-RELATED"/>
    <property type="match status" value="1"/>
</dbReference>
<name>A0ABY1B9P8_9PSED</name>
<evidence type="ECO:0000313" key="17">
    <source>
        <dbReference type="Proteomes" id="UP000198512"/>
    </source>
</evidence>
<dbReference type="Pfam" id="PF22456">
    <property type="entry name" value="PqqF-like_C_4"/>
    <property type="match status" value="1"/>
</dbReference>
<comment type="similarity">
    <text evidence="3">Belongs to the peptidase M16 family.</text>
</comment>
<dbReference type="InterPro" id="IPR001431">
    <property type="entry name" value="Pept_M16_Zn_BS"/>
</dbReference>
<dbReference type="PROSITE" id="PS00143">
    <property type="entry name" value="INSULINASE"/>
    <property type="match status" value="1"/>
</dbReference>
<comment type="cofactor">
    <cofactor evidence="1">
        <name>Zn(2+)</name>
        <dbReference type="ChEBI" id="CHEBI:29105"/>
    </cofactor>
</comment>
<dbReference type="InterPro" id="IPR054740">
    <property type="entry name" value="PqqF_N_2"/>
</dbReference>
<gene>
    <name evidence="16" type="ORF">SAMN05216600_10513</name>
</gene>
<evidence type="ECO:0000256" key="2">
    <source>
        <dbReference type="ARBA" id="ARBA00004886"/>
    </source>
</evidence>